<dbReference type="Gene3D" id="3.90.1150.10">
    <property type="entry name" value="Aspartate Aminotransferase, domain 1"/>
    <property type="match status" value="1"/>
</dbReference>
<keyword evidence="7" id="KW-0411">Iron-sulfur</keyword>
<evidence type="ECO:0000313" key="10">
    <source>
        <dbReference type="EMBL" id="RZS89558.1"/>
    </source>
</evidence>
<evidence type="ECO:0000256" key="1">
    <source>
        <dbReference type="ARBA" id="ARBA00001933"/>
    </source>
</evidence>
<evidence type="ECO:0000256" key="4">
    <source>
        <dbReference type="ARBA" id="ARBA00022723"/>
    </source>
</evidence>
<dbReference type="Proteomes" id="UP000293638">
    <property type="component" value="Unassembled WGS sequence"/>
</dbReference>
<comment type="similarity">
    <text evidence="2">Belongs to the class-V pyridoxal-phosphate-dependent aminotransferase family. NifS/IscS subfamily.</text>
</comment>
<evidence type="ECO:0000256" key="2">
    <source>
        <dbReference type="ARBA" id="ARBA00006490"/>
    </source>
</evidence>
<keyword evidence="6" id="KW-0408">Iron</keyword>
<dbReference type="PANTHER" id="PTHR11601:SF34">
    <property type="entry name" value="CYSTEINE DESULFURASE"/>
    <property type="match status" value="1"/>
</dbReference>
<dbReference type="AlphaFoldDB" id="A0A4Q7NS06"/>
<dbReference type="InterPro" id="IPR000192">
    <property type="entry name" value="Aminotrans_V_dom"/>
</dbReference>
<dbReference type="EMBL" id="SGXD01000002">
    <property type="protein sequence ID" value="RZS89558.1"/>
    <property type="molecule type" value="Genomic_DNA"/>
</dbReference>
<sequence>METTSRAYLDAGAAELLAPVAREALLAALDDGWADPRRLYAEGRRAALLLDTARASVAAALGAHPDEVSFTGSGTLAAHAAVLGALEGPPGTSRPAGTAVVSAVEHAAVLAAAARGAREVVEVPVDALGRVDPAAYAAALALPGVRVAALQSANHEVGTRQPVAAVAALCRERGVPLVVDACPSVGREPVPDWDVLVGSAHKWGGPPGVGVLAVRRAVRWRPAGPDDEAEGGRAPGAVPLPSVLAAALALEAATASAAEDDVRLRALVALVRERVARDVPDCEVVGDPDDRLPHLVTFSCLYVDGEALVTELDRRGFAVGSGSACASSAQRPSSVLAAMGVLTHGNVRVGLPRTVRREDVERFLVELPLAVREVRERLGVTAL</sequence>
<evidence type="ECO:0000256" key="8">
    <source>
        <dbReference type="ARBA" id="ARBA00050776"/>
    </source>
</evidence>
<dbReference type="GO" id="GO:0051536">
    <property type="term" value="F:iron-sulfur cluster binding"/>
    <property type="evidence" value="ECO:0007669"/>
    <property type="project" value="UniProtKB-KW"/>
</dbReference>
<dbReference type="SUPFAM" id="SSF53383">
    <property type="entry name" value="PLP-dependent transferases"/>
    <property type="match status" value="1"/>
</dbReference>
<name>A0A4Q7NS06_9ACTN</name>
<dbReference type="PANTHER" id="PTHR11601">
    <property type="entry name" value="CYSTEINE DESULFURYLASE FAMILY MEMBER"/>
    <property type="match status" value="1"/>
</dbReference>
<dbReference type="InterPro" id="IPR015422">
    <property type="entry name" value="PyrdxlP-dep_Trfase_small"/>
</dbReference>
<comment type="catalytic activity">
    <reaction evidence="8">
        <text>(sulfur carrier)-H + L-cysteine = (sulfur carrier)-SH + L-alanine</text>
        <dbReference type="Rhea" id="RHEA:43892"/>
        <dbReference type="Rhea" id="RHEA-COMP:14737"/>
        <dbReference type="Rhea" id="RHEA-COMP:14739"/>
        <dbReference type="ChEBI" id="CHEBI:29917"/>
        <dbReference type="ChEBI" id="CHEBI:35235"/>
        <dbReference type="ChEBI" id="CHEBI:57972"/>
        <dbReference type="ChEBI" id="CHEBI:64428"/>
        <dbReference type="EC" id="2.8.1.7"/>
    </reaction>
</comment>
<evidence type="ECO:0000256" key="3">
    <source>
        <dbReference type="ARBA" id="ARBA00022679"/>
    </source>
</evidence>
<evidence type="ECO:0000313" key="11">
    <source>
        <dbReference type="Proteomes" id="UP000293638"/>
    </source>
</evidence>
<protein>
    <submittedName>
        <fullName evidence="10">Cysteine desulfurase</fullName>
    </submittedName>
</protein>
<dbReference type="Gene3D" id="3.40.640.10">
    <property type="entry name" value="Type I PLP-dependent aspartate aminotransferase-like (Major domain)"/>
    <property type="match status" value="1"/>
</dbReference>
<dbReference type="GO" id="GO:0031071">
    <property type="term" value="F:cysteine desulfurase activity"/>
    <property type="evidence" value="ECO:0007669"/>
    <property type="project" value="UniProtKB-EC"/>
</dbReference>
<dbReference type="RefSeq" id="WP_130492153.1">
    <property type="nucleotide sequence ID" value="NZ_SGXD01000002.1"/>
</dbReference>
<comment type="cofactor">
    <cofactor evidence="1">
        <name>pyridoxal 5'-phosphate</name>
        <dbReference type="ChEBI" id="CHEBI:597326"/>
    </cofactor>
</comment>
<comment type="caution">
    <text evidence="10">The sequence shown here is derived from an EMBL/GenBank/DDBJ whole genome shotgun (WGS) entry which is preliminary data.</text>
</comment>
<evidence type="ECO:0000256" key="6">
    <source>
        <dbReference type="ARBA" id="ARBA00023004"/>
    </source>
</evidence>
<gene>
    <name evidence="10" type="ORF">EV189_1325</name>
</gene>
<accession>A0A4Q7NS06</accession>
<dbReference type="Pfam" id="PF00266">
    <property type="entry name" value="Aminotran_5"/>
    <property type="match status" value="1"/>
</dbReference>
<keyword evidence="4" id="KW-0479">Metal-binding</keyword>
<feature type="domain" description="Aminotransferase class V" evidence="9">
    <location>
        <begin position="8"/>
        <end position="363"/>
    </location>
</feature>
<dbReference type="InterPro" id="IPR016454">
    <property type="entry name" value="Cysteine_dSase"/>
</dbReference>
<keyword evidence="3" id="KW-0808">Transferase</keyword>
<keyword evidence="5" id="KW-0663">Pyridoxal phosphate</keyword>
<reference evidence="10 11" key="1">
    <citation type="submission" date="2019-02" db="EMBL/GenBank/DDBJ databases">
        <title>Genomic Encyclopedia of Type Strains, Phase IV (KMG-IV): sequencing the most valuable type-strain genomes for metagenomic binning, comparative biology and taxonomic classification.</title>
        <authorList>
            <person name="Goeker M."/>
        </authorList>
    </citation>
    <scope>NUCLEOTIDE SEQUENCE [LARGE SCALE GENOMIC DNA]</scope>
    <source>
        <strain evidence="10 11">DSM 45622</strain>
    </source>
</reference>
<dbReference type="GO" id="GO:0046872">
    <property type="term" value="F:metal ion binding"/>
    <property type="evidence" value="ECO:0007669"/>
    <property type="project" value="UniProtKB-KW"/>
</dbReference>
<keyword evidence="11" id="KW-1185">Reference proteome</keyword>
<dbReference type="PIRSF" id="PIRSF005572">
    <property type="entry name" value="NifS"/>
    <property type="match status" value="1"/>
</dbReference>
<evidence type="ECO:0000259" key="9">
    <source>
        <dbReference type="Pfam" id="PF00266"/>
    </source>
</evidence>
<dbReference type="InterPro" id="IPR015421">
    <property type="entry name" value="PyrdxlP-dep_Trfase_major"/>
</dbReference>
<proteinExistence type="inferred from homology"/>
<evidence type="ECO:0000256" key="7">
    <source>
        <dbReference type="ARBA" id="ARBA00023014"/>
    </source>
</evidence>
<organism evidence="10 11">
    <name type="scientific">Motilibacter rhizosphaerae</name>
    <dbReference type="NCBI Taxonomy" id="598652"/>
    <lineage>
        <taxon>Bacteria</taxon>
        <taxon>Bacillati</taxon>
        <taxon>Actinomycetota</taxon>
        <taxon>Actinomycetes</taxon>
        <taxon>Motilibacterales</taxon>
        <taxon>Motilibacteraceae</taxon>
        <taxon>Motilibacter</taxon>
    </lineage>
</organism>
<dbReference type="OrthoDB" id="9808002at2"/>
<dbReference type="InterPro" id="IPR015424">
    <property type="entry name" value="PyrdxlP-dep_Trfase"/>
</dbReference>
<evidence type="ECO:0000256" key="5">
    <source>
        <dbReference type="ARBA" id="ARBA00022898"/>
    </source>
</evidence>